<dbReference type="EMBL" id="QYRT01000028">
    <property type="protein sequence ID" value="TIH34308.1"/>
    <property type="molecule type" value="Genomic_DNA"/>
</dbReference>
<keyword evidence="3" id="KW-1185">Reference proteome</keyword>
<organism evidence="2 3">
    <name type="scientific">Subtercola vilae</name>
    <dbReference type="NCBI Taxonomy" id="2056433"/>
    <lineage>
        <taxon>Bacteria</taxon>
        <taxon>Bacillati</taxon>
        <taxon>Actinomycetota</taxon>
        <taxon>Actinomycetes</taxon>
        <taxon>Micrococcales</taxon>
        <taxon>Microbacteriaceae</taxon>
        <taxon>Subtercola</taxon>
    </lineage>
</organism>
<dbReference type="Proteomes" id="UP000306192">
    <property type="component" value="Unassembled WGS sequence"/>
</dbReference>
<comment type="caution">
    <text evidence="2">The sequence shown here is derived from an EMBL/GenBank/DDBJ whole genome shotgun (WGS) entry which is preliminary data.</text>
</comment>
<accession>A0A4T2BXD6</accession>
<dbReference type="OrthoDB" id="3790885at2"/>
<feature type="transmembrane region" description="Helical" evidence="1">
    <location>
        <begin position="14"/>
        <end position="33"/>
    </location>
</feature>
<reference evidence="2 3" key="1">
    <citation type="journal article" date="2019" name="Microorganisms">
        <title>Systematic Affiliation and Genome Analysis of Subtercola vilae DB165(T) with Particular Emphasis on Cold Adaptation of an Isolate from a High-Altitude Cold Volcano Lake.</title>
        <authorList>
            <person name="Villalobos A.S."/>
            <person name="Wiese J."/>
            <person name="Imhoff J.F."/>
            <person name="Dorador C."/>
            <person name="Keller A."/>
            <person name="Hentschel U."/>
        </authorList>
    </citation>
    <scope>NUCLEOTIDE SEQUENCE [LARGE SCALE GENOMIC DNA]</scope>
    <source>
        <strain evidence="2 3">DB165</strain>
    </source>
</reference>
<proteinExistence type="predicted"/>
<sequence>MTCEPLANTGLAPLWPLGVALALVLVGVLVLLARSRRRGRRRLSAAMVLLAVAAAMLGTASGPASPALAVTVGQCTPGIGGPGGIGSEDQGNDGDTPDRTVTLAIVQTSTNAGLAPDAPASALAGIVSNDGAHSVYVTRITVSISAVTAADGSPLAACDASDYELANSEMAVNRTIDPGEGAAFGGASIGFINKPVNQDACKNATVWLRYLSS</sequence>
<dbReference type="AlphaFoldDB" id="A0A4T2BXD6"/>
<evidence type="ECO:0000313" key="3">
    <source>
        <dbReference type="Proteomes" id="UP000306192"/>
    </source>
</evidence>
<evidence type="ECO:0000256" key="1">
    <source>
        <dbReference type="SAM" id="Phobius"/>
    </source>
</evidence>
<keyword evidence="1" id="KW-0812">Transmembrane</keyword>
<feature type="transmembrane region" description="Helical" evidence="1">
    <location>
        <begin position="45"/>
        <end position="64"/>
    </location>
</feature>
<name>A0A4T2BXD6_9MICO</name>
<protein>
    <submittedName>
        <fullName evidence="2">Uncharacterized protein</fullName>
    </submittedName>
</protein>
<dbReference type="RefSeq" id="WP_136642806.1">
    <property type="nucleotide sequence ID" value="NZ_QYRT01000028.1"/>
</dbReference>
<keyword evidence="1" id="KW-1133">Transmembrane helix</keyword>
<keyword evidence="1" id="KW-0472">Membrane</keyword>
<gene>
    <name evidence="2" type="ORF">D4765_13435</name>
</gene>
<evidence type="ECO:0000313" key="2">
    <source>
        <dbReference type="EMBL" id="TIH34308.1"/>
    </source>
</evidence>